<dbReference type="PROSITE" id="PS50206">
    <property type="entry name" value="RHODANESE_3"/>
    <property type="match status" value="1"/>
</dbReference>
<dbReference type="EMBL" id="LSSK01000316">
    <property type="protein sequence ID" value="OMH83761.1"/>
    <property type="molecule type" value="Genomic_DNA"/>
</dbReference>
<reference evidence="3" key="1">
    <citation type="submission" date="2017-01" db="EMBL/GenBank/DDBJ databases">
        <authorList>
            <person name="Wang Y."/>
            <person name="White M."/>
            <person name="Kvist S."/>
            <person name="Moncalvo J.-M."/>
        </authorList>
    </citation>
    <scope>NUCLEOTIDE SEQUENCE [LARGE SCALE GENOMIC DNA]</scope>
    <source>
        <strain evidence="3">COL-18-3</strain>
    </source>
</reference>
<protein>
    <recommendedName>
        <fullName evidence="1">Rhodanese domain-containing protein</fullName>
    </recommendedName>
</protein>
<comment type="caution">
    <text evidence="2">The sequence shown here is derived from an EMBL/GenBank/DDBJ whole genome shotgun (WGS) entry which is preliminary data.</text>
</comment>
<dbReference type="SUPFAM" id="SSF53335">
    <property type="entry name" value="S-adenosyl-L-methionine-dependent methyltransferases"/>
    <property type="match status" value="1"/>
</dbReference>
<evidence type="ECO:0000313" key="2">
    <source>
        <dbReference type="EMBL" id="OMH83761.1"/>
    </source>
</evidence>
<organism evidence="2 3">
    <name type="scientific">Zancudomyces culisetae</name>
    <name type="common">Gut fungus</name>
    <name type="synonym">Smittium culisetae</name>
    <dbReference type="NCBI Taxonomy" id="1213189"/>
    <lineage>
        <taxon>Eukaryota</taxon>
        <taxon>Fungi</taxon>
        <taxon>Fungi incertae sedis</taxon>
        <taxon>Zoopagomycota</taxon>
        <taxon>Kickxellomycotina</taxon>
        <taxon>Harpellomycetes</taxon>
        <taxon>Harpellales</taxon>
        <taxon>Legeriomycetaceae</taxon>
        <taxon>Zancudomyces</taxon>
    </lineage>
</organism>
<dbReference type="CDD" id="cd00158">
    <property type="entry name" value="RHOD"/>
    <property type="match status" value="1"/>
</dbReference>
<feature type="domain" description="Rhodanese" evidence="1">
    <location>
        <begin position="26"/>
        <end position="60"/>
    </location>
</feature>
<dbReference type="InterPro" id="IPR036873">
    <property type="entry name" value="Rhodanese-like_dom_sf"/>
</dbReference>
<sequence>MNSIPIYNLKEFLENLQQNKKSTEGGKTNAKIVDLRPESEFIESHIKSSLNVRVKEVCERLFEFPPKTTDLFVVTDAQILDNTDIDIVNTTHNEKLVACSAEIHSLSDSFIPKCVRGAILVLLKKGWNVKGVVRWTGIGENHLNSNIYQCQLTTGEEYNIIFSPCPQLGKNIKLIEYTLFKNIYLNCEDHALKKTNIAGDAGAKHTATQILNLKVLDVGCGSGRDMIYLGLRNSSVLPRSDKKNLVKLEWTPYGIDYLDYCLDRVRNLSERAHISSKIQLYHARVNGDGVFVPVNRLRNSYGLNIGECQHSDSYIPSTLKFHVGPEAVEELNSSNGFFDLILNVRYLNRKAFSHYHKLLSKNGLIFISTFVAGEGIPKYTKPSGSHVLQSDELKKYWSALNYTILLDSIELLDDGRSVTAFIAQKG</sequence>
<dbReference type="Gene3D" id="3.40.50.150">
    <property type="entry name" value="Vaccinia Virus protein VP39"/>
    <property type="match status" value="1"/>
</dbReference>
<dbReference type="SUPFAM" id="SSF52821">
    <property type="entry name" value="Rhodanese/Cell cycle control phosphatase"/>
    <property type="match status" value="1"/>
</dbReference>
<dbReference type="AlphaFoldDB" id="A0A1R1PS34"/>
<evidence type="ECO:0000259" key="1">
    <source>
        <dbReference type="PROSITE" id="PS50206"/>
    </source>
</evidence>
<keyword evidence="3" id="KW-1185">Reference proteome</keyword>
<proteinExistence type="predicted"/>
<dbReference type="Proteomes" id="UP000188320">
    <property type="component" value="Unassembled WGS sequence"/>
</dbReference>
<gene>
    <name evidence="2" type="ORF">AX774_g2726</name>
</gene>
<dbReference type="InterPro" id="IPR001763">
    <property type="entry name" value="Rhodanese-like_dom"/>
</dbReference>
<dbReference type="InterPro" id="IPR029063">
    <property type="entry name" value="SAM-dependent_MTases_sf"/>
</dbReference>
<dbReference type="OrthoDB" id="74240at2759"/>
<dbReference type="Pfam" id="PF00581">
    <property type="entry name" value="Rhodanese"/>
    <property type="match status" value="1"/>
</dbReference>
<name>A0A1R1PS34_ZANCU</name>
<accession>A0A1R1PS34</accession>
<evidence type="ECO:0000313" key="3">
    <source>
        <dbReference type="Proteomes" id="UP000188320"/>
    </source>
</evidence>
<dbReference type="Gene3D" id="3.40.250.10">
    <property type="entry name" value="Rhodanese-like domain"/>
    <property type="match status" value="1"/>
</dbReference>